<dbReference type="GO" id="GO:0016020">
    <property type="term" value="C:membrane"/>
    <property type="evidence" value="ECO:0007669"/>
    <property type="project" value="InterPro"/>
</dbReference>
<accession>A0A1G9M7T6</accession>
<protein>
    <submittedName>
        <fullName evidence="1">Copper transport outer membrane protein, MctB</fullName>
    </submittedName>
</protein>
<proteinExistence type="predicted"/>
<dbReference type="STRING" id="38302.SAMN04488535_0488"/>
<dbReference type="Pfam" id="PF11382">
    <property type="entry name" value="MctB"/>
    <property type="match status" value="1"/>
</dbReference>
<dbReference type="Proteomes" id="UP000199350">
    <property type="component" value="Chromosome I"/>
</dbReference>
<dbReference type="InterPro" id="IPR021522">
    <property type="entry name" value="MctB"/>
</dbReference>
<organism evidence="1 2">
    <name type="scientific">Corynebacterium mycetoides</name>
    <dbReference type="NCBI Taxonomy" id="38302"/>
    <lineage>
        <taxon>Bacteria</taxon>
        <taxon>Bacillati</taxon>
        <taxon>Actinomycetota</taxon>
        <taxon>Actinomycetes</taxon>
        <taxon>Mycobacteriales</taxon>
        <taxon>Corynebacteriaceae</taxon>
        <taxon>Corynebacterium</taxon>
    </lineage>
</organism>
<dbReference type="EMBL" id="LT629700">
    <property type="protein sequence ID" value="SDL70299.1"/>
    <property type="molecule type" value="Genomic_DNA"/>
</dbReference>
<dbReference type="RefSeq" id="WP_157672429.1">
    <property type="nucleotide sequence ID" value="NZ_LT629700.1"/>
</dbReference>
<dbReference type="GO" id="GO:0055070">
    <property type="term" value="P:copper ion homeostasis"/>
    <property type="evidence" value="ECO:0007669"/>
    <property type="project" value="InterPro"/>
</dbReference>
<keyword evidence="2" id="KW-1185">Reference proteome</keyword>
<evidence type="ECO:0000313" key="2">
    <source>
        <dbReference type="Proteomes" id="UP000199350"/>
    </source>
</evidence>
<gene>
    <name evidence="1" type="ORF">SAMN04488535_0488</name>
</gene>
<sequence>MRRNKGNPGLVAAGLGWGLAAGVALGALLLAPALNAVNEGHADAPAASSADDARDTAAREEAAAANELVGSKSAELVDGALDGASVIMLRTSAVPEDEASKQRWLLNKAGSDDAGSIVLTEKFTSQEAADELNTIIANTLPAGAQLSVDNRAPGVHAGEALSAALSKDESGQPRASVEDREFLLDTLAEAGFIEYQPGSVIAADGAVVLAGAGDGEQSFGRDALENFAGAFRTQGPALVVASPGPKDGTTASPEVGFAGTETGRVNTVLALRDELRTAR</sequence>
<name>A0A1G9M7T6_9CORY</name>
<reference evidence="2" key="1">
    <citation type="submission" date="2016-10" db="EMBL/GenBank/DDBJ databases">
        <authorList>
            <person name="Varghese N."/>
            <person name="Submissions S."/>
        </authorList>
    </citation>
    <scope>NUCLEOTIDE SEQUENCE [LARGE SCALE GENOMIC DNA]</scope>
    <source>
        <strain evidence="2">DSM 20632</strain>
    </source>
</reference>
<dbReference type="AlphaFoldDB" id="A0A1G9M7T6"/>
<dbReference type="OrthoDB" id="4350157at2"/>
<evidence type="ECO:0000313" key="1">
    <source>
        <dbReference type="EMBL" id="SDL70299.1"/>
    </source>
</evidence>